<organism evidence="7 8">
    <name type="scientific">Clostridium sardiniense</name>
    <name type="common">Clostridium absonum</name>
    <dbReference type="NCBI Taxonomy" id="29369"/>
    <lineage>
        <taxon>Bacteria</taxon>
        <taxon>Bacillati</taxon>
        <taxon>Bacillota</taxon>
        <taxon>Clostridia</taxon>
        <taxon>Eubacteriales</taxon>
        <taxon>Clostridiaceae</taxon>
        <taxon>Clostridium</taxon>
    </lineage>
</organism>
<dbReference type="PANTHER" id="PTHR43017:SF1">
    <property type="entry name" value="ACETYLTRANSFERASE YJL218W-RELATED"/>
    <property type="match status" value="1"/>
</dbReference>
<keyword evidence="2 5" id="KW-0808">Transferase</keyword>
<keyword evidence="4 5" id="KW-0012">Acyltransferase</keyword>
<evidence type="ECO:0000256" key="2">
    <source>
        <dbReference type="ARBA" id="ARBA00022679"/>
    </source>
</evidence>
<protein>
    <recommendedName>
        <fullName evidence="5">Acetyltransferase</fullName>
        <ecNumber evidence="5">2.3.1.-</ecNumber>
    </recommendedName>
</protein>
<keyword evidence="8" id="KW-1185">Reference proteome</keyword>
<evidence type="ECO:0000256" key="3">
    <source>
        <dbReference type="ARBA" id="ARBA00022737"/>
    </source>
</evidence>
<accession>A0ABS7L1X6</accession>
<dbReference type="InterPro" id="IPR011004">
    <property type="entry name" value="Trimer_LpxA-like_sf"/>
</dbReference>
<dbReference type="InterPro" id="IPR024688">
    <property type="entry name" value="Mac_dom"/>
</dbReference>
<dbReference type="Pfam" id="PF00132">
    <property type="entry name" value="Hexapep"/>
    <property type="match status" value="1"/>
</dbReference>
<comment type="caution">
    <text evidence="7">The sequence shown here is derived from an EMBL/GenBank/DDBJ whole genome shotgun (WGS) entry which is preliminary data.</text>
</comment>
<keyword evidence="3" id="KW-0677">Repeat</keyword>
<comment type="similarity">
    <text evidence="1 5">Belongs to the transferase hexapeptide repeat family.</text>
</comment>
<dbReference type="PANTHER" id="PTHR43017">
    <property type="entry name" value="GALACTOSIDE O-ACETYLTRANSFERASE"/>
    <property type="match status" value="1"/>
</dbReference>
<evidence type="ECO:0000256" key="4">
    <source>
        <dbReference type="ARBA" id="ARBA00023315"/>
    </source>
</evidence>
<dbReference type="EC" id="2.3.1.-" evidence="5"/>
<sequence length="204" mass="23003">MMTEKEKMLSGNLYMANDEELRRDNKKSRMLTRLFNNSTEEQIQYRKELLKELFEKTGENLYIEPPFRCDYGCHISVGNNFYANYDCIIVDVCKVEIGENVLFGPRVGIYTAGHPIDAEIRDTGLEFGKPVKIGNSVWVGGSTVINPGVTIGNNVVIGSGSVVTKDIPDNVVAAGNPCRVLRQITDEDKAYWDMKKEEYYNTKG</sequence>
<dbReference type="InterPro" id="IPR018357">
    <property type="entry name" value="Hexapep_transf_CS"/>
</dbReference>
<proteinExistence type="inferred from homology"/>
<dbReference type="Pfam" id="PF12464">
    <property type="entry name" value="Mac"/>
    <property type="match status" value="1"/>
</dbReference>
<evidence type="ECO:0000259" key="6">
    <source>
        <dbReference type="SMART" id="SM01266"/>
    </source>
</evidence>
<dbReference type="CDD" id="cd03357">
    <property type="entry name" value="LbH_MAT_GAT"/>
    <property type="match status" value="1"/>
</dbReference>
<dbReference type="PROSITE" id="PS00101">
    <property type="entry name" value="HEXAPEP_TRANSFERASES"/>
    <property type="match status" value="1"/>
</dbReference>
<evidence type="ECO:0000313" key="7">
    <source>
        <dbReference type="EMBL" id="MBY0756843.1"/>
    </source>
</evidence>
<evidence type="ECO:0000256" key="5">
    <source>
        <dbReference type="RuleBase" id="RU367021"/>
    </source>
</evidence>
<name>A0ABS7L1X6_CLOSR</name>
<reference evidence="7 8" key="1">
    <citation type="journal article" date="2021" name="Cell Host Microbe">
        <title>in vivo commensal control of Clostridioides difficile virulence.</title>
        <authorList>
            <person name="Girinathan B.P."/>
            <person name="Dibenedetto N."/>
            <person name="Worley J.N."/>
            <person name="Peltier J."/>
            <person name="Arrieta-Ortiz M.L."/>
            <person name="Rupa Christinal Immanuel S."/>
            <person name="Lavin R."/>
            <person name="Delaney M.L."/>
            <person name="Cummins C."/>
            <person name="Hoffmann M."/>
            <person name="Luo Y."/>
            <person name="Gonzalez-Escalona N."/>
            <person name="Allard M."/>
            <person name="Onderdonk A.B."/>
            <person name="Gerber G.K."/>
            <person name="Sonenshein A.L."/>
            <person name="Baliga N."/>
            <person name="Dupuy B."/>
            <person name="Bry L."/>
        </authorList>
    </citation>
    <scope>NUCLEOTIDE SEQUENCE [LARGE SCALE GENOMIC DNA]</scope>
    <source>
        <strain evidence="7 8">DSM 599</strain>
    </source>
</reference>
<evidence type="ECO:0000313" key="8">
    <source>
        <dbReference type="Proteomes" id="UP001299068"/>
    </source>
</evidence>
<dbReference type="SMART" id="SM01266">
    <property type="entry name" value="Mac"/>
    <property type="match status" value="1"/>
</dbReference>
<dbReference type="InterPro" id="IPR001451">
    <property type="entry name" value="Hexapep"/>
</dbReference>
<dbReference type="InterPro" id="IPR039369">
    <property type="entry name" value="LacA-like"/>
</dbReference>
<dbReference type="Proteomes" id="UP001299068">
    <property type="component" value="Unassembled WGS sequence"/>
</dbReference>
<dbReference type="EMBL" id="JAIKTU010000014">
    <property type="protein sequence ID" value="MBY0756843.1"/>
    <property type="molecule type" value="Genomic_DNA"/>
</dbReference>
<dbReference type="SUPFAM" id="SSF51161">
    <property type="entry name" value="Trimeric LpxA-like enzymes"/>
    <property type="match status" value="1"/>
</dbReference>
<evidence type="ECO:0000256" key="1">
    <source>
        <dbReference type="ARBA" id="ARBA00007274"/>
    </source>
</evidence>
<gene>
    <name evidence="7" type="ORF">K5V21_15470</name>
</gene>
<feature type="domain" description="Maltose/galactoside acetyltransferase" evidence="6">
    <location>
        <begin position="5"/>
        <end position="59"/>
    </location>
</feature>
<dbReference type="Gene3D" id="2.160.10.10">
    <property type="entry name" value="Hexapeptide repeat proteins"/>
    <property type="match status" value="1"/>
</dbReference>